<accession>A0A9X3UNN9</accession>
<evidence type="ECO:0000313" key="4">
    <source>
        <dbReference type="Proteomes" id="UP001151234"/>
    </source>
</evidence>
<organism evidence="3 4">
    <name type="scientific">Hoeflea prorocentri</name>
    <dbReference type="NCBI Taxonomy" id="1922333"/>
    <lineage>
        <taxon>Bacteria</taxon>
        <taxon>Pseudomonadati</taxon>
        <taxon>Pseudomonadota</taxon>
        <taxon>Alphaproteobacteria</taxon>
        <taxon>Hyphomicrobiales</taxon>
        <taxon>Rhizobiaceae</taxon>
        <taxon>Hoeflea</taxon>
    </lineage>
</organism>
<dbReference type="EMBL" id="JAPJZI010000002">
    <property type="protein sequence ID" value="MDA5401535.1"/>
    <property type="molecule type" value="Genomic_DNA"/>
</dbReference>
<comment type="caution">
    <text evidence="3">The sequence shown here is derived from an EMBL/GenBank/DDBJ whole genome shotgun (WGS) entry which is preliminary data.</text>
</comment>
<dbReference type="InterPro" id="IPR036390">
    <property type="entry name" value="WH_DNA-bd_sf"/>
</dbReference>
<dbReference type="InterPro" id="IPR012318">
    <property type="entry name" value="HTH_CRP"/>
</dbReference>
<dbReference type="Proteomes" id="UP001151234">
    <property type="component" value="Unassembled WGS sequence"/>
</dbReference>
<dbReference type="AlphaFoldDB" id="A0A9X3UNN9"/>
<keyword evidence="4" id="KW-1185">Reference proteome</keyword>
<proteinExistence type="predicted"/>
<dbReference type="GO" id="GO:0003677">
    <property type="term" value="F:DNA binding"/>
    <property type="evidence" value="ECO:0007669"/>
    <property type="project" value="InterPro"/>
</dbReference>
<dbReference type="Pfam" id="PF13545">
    <property type="entry name" value="HTH_Crp_2"/>
    <property type="match status" value="1"/>
</dbReference>
<dbReference type="InterPro" id="IPR014710">
    <property type="entry name" value="RmlC-like_jellyroll"/>
</dbReference>
<dbReference type="SUPFAM" id="SSF46785">
    <property type="entry name" value="Winged helix' DNA-binding domain"/>
    <property type="match status" value="1"/>
</dbReference>
<evidence type="ECO:0000256" key="1">
    <source>
        <dbReference type="SAM" id="MobiDB-lite"/>
    </source>
</evidence>
<feature type="region of interest" description="Disordered" evidence="1">
    <location>
        <begin position="218"/>
        <end position="240"/>
    </location>
</feature>
<sequence length="240" mass="26406">MRSDATANKCFSLQQAVLDAGGVVRHAGEGQTAFRWQGHPKAFILLISGRLTVHFRTRGRHVPWAECRAIEGQDCMPVTAAILSDRQIAVRAASTAPCRWIELHPTSLVLLVHGQMAFRQALFATHANRLPTFFARISSRNVVSLDQRIADWLLNHAHSGQVVATHLEIADDLLTAREVVSRKLRSFAVKGWIVQERGRIRLGAPEALARLSTGSFSACSPDTGLSENHSSRASGHKRPQ</sequence>
<feature type="domain" description="HTH crp-type" evidence="2">
    <location>
        <begin position="147"/>
        <end position="211"/>
    </location>
</feature>
<dbReference type="Gene3D" id="2.60.120.10">
    <property type="entry name" value="Jelly Rolls"/>
    <property type="match status" value="1"/>
</dbReference>
<dbReference type="RefSeq" id="WP_267993518.1">
    <property type="nucleotide sequence ID" value="NZ_JAPJZI010000002.1"/>
</dbReference>
<evidence type="ECO:0000259" key="2">
    <source>
        <dbReference type="Pfam" id="PF13545"/>
    </source>
</evidence>
<reference evidence="3" key="1">
    <citation type="submission" date="2022-11" db="EMBL/GenBank/DDBJ databases">
        <title>Draft genome sequence of Hoeflea poritis E7-10 and Hoeflea prorocentri PM5-8, separated from scleractinian coral Porites lutea and marine dinoflagellate.</title>
        <authorList>
            <person name="Zhang G."/>
            <person name="Wei Q."/>
            <person name="Cai L."/>
        </authorList>
    </citation>
    <scope>NUCLEOTIDE SEQUENCE</scope>
    <source>
        <strain evidence="3">PM5-8</strain>
    </source>
</reference>
<protein>
    <submittedName>
        <fullName evidence="3">Helix-turn-helix domain-containing protein</fullName>
    </submittedName>
</protein>
<feature type="compositionally biased region" description="Polar residues" evidence="1">
    <location>
        <begin position="218"/>
        <end position="233"/>
    </location>
</feature>
<dbReference type="GO" id="GO:0006355">
    <property type="term" value="P:regulation of DNA-templated transcription"/>
    <property type="evidence" value="ECO:0007669"/>
    <property type="project" value="InterPro"/>
</dbReference>
<gene>
    <name evidence="3" type="ORF">OQ273_23415</name>
</gene>
<name>A0A9X3UNN9_9HYPH</name>
<evidence type="ECO:0000313" key="3">
    <source>
        <dbReference type="EMBL" id="MDA5401535.1"/>
    </source>
</evidence>